<comment type="subcellular location">
    <subcellularLocation>
        <location evidence="1">Cytoplasm</location>
    </subcellularLocation>
</comment>
<comment type="catalytic activity">
    <reaction evidence="1">
        <text>RNA(n) + a ribonucleoside 5'-triphosphate = RNA(n+1) + diphosphate</text>
        <dbReference type="Rhea" id="RHEA:21248"/>
        <dbReference type="Rhea" id="RHEA-COMP:14527"/>
        <dbReference type="Rhea" id="RHEA-COMP:17342"/>
        <dbReference type="ChEBI" id="CHEBI:33019"/>
        <dbReference type="ChEBI" id="CHEBI:61557"/>
        <dbReference type="ChEBI" id="CHEBI:140395"/>
        <dbReference type="EC" id="2.7.7.6"/>
    </reaction>
</comment>
<sequence length="125" mass="14562">MLDLPEVIKREIVTLSEVKKILETIPVDEMDQIQRWTFDYSKKFSKVDYEPAKEMVDRLVAEGDLTNEESVELVNVMPRSIEELRAFTFGWKKLIVTEKLEKIKSILLSNNENNGDEQLQSQVES</sequence>
<dbReference type="GO" id="GO:0005737">
    <property type="term" value="C:cytoplasm"/>
    <property type="evidence" value="ECO:0007669"/>
    <property type="project" value="UniProtKB-SubCell"/>
</dbReference>
<keyword evidence="3" id="KW-1185">Reference proteome</keyword>
<name>A0A654LWA0_9ARCH</name>
<comment type="similarity">
    <text evidence="1">Belongs to the eukaryotic RPB4 RNA polymerase subunit family.</text>
</comment>
<dbReference type="EC" id="2.7.7.6" evidence="1"/>
<gene>
    <name evidence="1" type="primary">rpo4</name>
    <name evidence="1" type="synonym">rpoF</name>
    <name evidence="2" type="ORF">NMY3_01281</name>
</gene>
<dbReference type="GO" id="GO:0000428">
    <property type="term" value="C:DNA-directed RNA polymerase complex"/>
    <property type="evidence" value="ECO:0007669"/>
    <property type="project" value="UniProtKB-KW"/>
</dbReference>
<dbReference type="SUPFAM" id="SSF47819">
    <property type="entry name" value="HRDC-like"/>
    <property type="match status" value="1"/>
</dbReference>
<evidence type="ECO:0000256" key="1">
    <source>
        <dbReference type="HAMAP-Rule" id="MF_00864"/>
    </source>
</evidence>
<dbReference type="EMBL" id="CP012850">
    <property type="protein sequence ID" value="ALI35485.1"/>
    <property type="molecule type" value="Genomic_DNA"/>
</dbReference>
<dbReference type="HAMAP" id="MF_00864">
    <property type="entry name" value="RNApol_arch_Rpo4"/>
    <property type="match status" value="1"/>
</dbReference>
<dbReference type="InterPro" id="IPR044876">
    <property type="entry name" value="HRDC_dom_sf"/>
</dbReference>
<dbReference type="Gene3D" id="1.10.150.80">
    <property type="entry name" value="HRDC domain"/>
    <property type="match status" value="1"/>
</dbReference>
<keyword evidence="1" id="KW-0808">Transferase</keyword>
<dbReference type="Gene3D" id="6.10.140.10">
    <property type="match status" value="1"/>
</dbReference>
<dbReference type="PANTHER" id="PTHR39646:SF1">
    <property type="entry name" value="DNA-DIRECTED RNA POLYMERASE SUBUNIT RPO4"/>
    <property type="match status" value="1"/>
</dbReference>
<dbReference type="GO" id="GO:0006352">
    <property type="term" value="P:DNA-templated transcription initiation"/>
    <property type="evidence" value="ECO:0007669"/>
    <property type="project" value="InterPro"/>
</dbReference>
<organism evidence="2 3">
    <name type="scientific">Candidatus Nitrosocosmicus oleophilus</name>
    <dbReference type="NCBI Taxonomy" id="1353260"/>
    <lineage>
        <taxon>Archaea</taxon>
        <taxon>Nitrososphaerota</taxon>
        <taxon>Nitrososphaeria</taxon>
        <taxon>Nitrososphaerales</taxon>
        <taxon>Nitrososphaeraceae</taxon>
        <taxon>Candidatus Nitrosocosmicus</taxon>
    </lineage>
</organism>
<dbReference type="AlphaFoldDB" id="A0A654LWA0"/>
<keyword evidence="1" id="KW-0963">Cytoplasm</keyword>
<evidence type="ECO:0000313" key="3">
    <source>
        <dbReference type="Proteomes" id="UP000058925"/>
    </source>
</evidence>
<dbReference type="GO" id="GO:0000166">
    <property type="term" value="F:nucleotide binding"/>
    <property type="evidence" value="ECO:0007669"/>
    <property type="project" value="InterPro"/>
</dbReference>
<comment type="function">
    <text evidence="1">DNA-dependent RNA polymerase (RNAP) catalyzes the transcription of DNA into RNA using the four ribonucleoside triphosphates as substrates. This subunit is less well bound than the others.</text>
</comment>
<dbReference type="Pfam" id="PF03874">
    <property type="entry name" value="RNA_pol_Rpb4"/>
    <property type="match status" value="1"/>
</dbReference>
<dbReference type="GO" id="GO:0003899">
    <property type="term" value="F:DNA-directed RNA polymerase activity"/>
    <property type="evidence" value="ECO:0007669"/>
    <property type="project" value="UniProtKB-UniRule"/>
</dbReference>
<keyword evidence="1" id="KW-0804">Transcription</keyword>
<dbReference type="Proteomes" id="UP000058925">
    <property type="component" value="Chromosome"/>
</dbReference>
<dbReference type="PIRSF" id="PIRSF005053">
    <property type="entry name" value="RNA_pol_F_arch"/>
    <property type="match status" value="1"/>
</dbReference>
<accession>A0A654LWA0</accession>
<protein>
    <recommendedName>
        <fullName evidence="1">DNA-directed RNA polymerase subunit Rpo4</fullName>
        <ecNumber evidence="1">2.7.7.6</ecNumber>
    </recommendedName>
    <alternativeName>
        <fullName evidence="1">DNA-directed RNA polymerase subunit F</fullName>
    </alternativeName>
</protein>
<dbReference type="PANTHER" id="PTHR39646">
    <property type="entry name" value="RNA POLYMERASE RPB4"/>
    <property type="match status" value="1"/>
</dbReference>
<dbReference type="InterPro" id="IPR005574">
    <property type="entry name" value="Rpb4/RPC9"/>
</dbReference>
<comment type="subunit">
    <text evidence="1">Part of the RNA polymerase complex. Forms a stalk with Rpo7 that extends from the main structure.</text>
</comment>
<reference evidence="3" key="1">
    <citation type="submission" date="2015-10" db="EMBL/GenBank/DDBJ databases">
        <title>Niche specialization of a soil ammonia-oxidizing archaeon, Candidatus Nitrosocosmicus oleophilus.</title>
        <authorList>
            <person name="Jung M.-Y."/>
            <person name="Rhee S.-K."/>
        </authorList>
    </citation>
    <scope>NUCLEOTIDE SEQUENCE [LARGE SCALE GENOMIC DNA]</scope>
    <source>
        <strain evidence="3">MY3</strain>
    </source>
</reference>
<dbReference type="KEGG" id="taa:NMY3_01281"/>
<evidence type="ECO:0000313" key="2">
    <source>
        <dbReference type="EMBL" id="ALI35485.1"/>
    </source>
</evidence>
<dbReference type="InterPro" id="IPR010924">
    <property type="entry name" value="Rpo4"/>
</dbReference>
<keyword evidence="1" id="KW-0240">DNA-directed RNA polymerase</keyword>
<keyword evidence="1" id="KW-0548">Nucleotidyltransferase</keyword>
<proteinExistence type="inferred from homology"/>
<dbReference type="InterPro" id="IPR010997">
    <property type="entry name" value="HRDC-like_sf"/>
</dbReference>